<keyword evidence="2" id="KW-1185">Reference proteome</keyword>
<dbReference type="EMBL" id="VIGI01000009">
    <property type="protein sequence ID" value="KAB8296278.1"/>
    <property type="molecule type" value="Genomic_DNA"/>
</dbReference>
<protein>
    <submittedName>
        <fullName evidence="1">Uncharacterized protein</fullName>
    </submittedName>
</protein>
<dbReference type="OrthoDB" id="3693942at2759"/>
<evidence type="ECO:0000313" key="2">
    <source>
        <dbReference type="Proteomes" id="UP000326757"/>
    </source>
</evidence>
<comment type="caution">
    <text evidence="1">The sequence shown here is derived from an EMBL/GenBank/DDBJ whole genome shotgun (WGS) entry which is preliminary data.</text>
</comment>
<sequence length="67" mass="8139">MFEITQEMVEINRKKSSSTNINVAISYNEYEAQFNMDDWEYASDKIEEWKKKKMEEYVEDDTIEVPF</sequence>
<evidence type="ECO:0000313" key="1">
    <source>
        <dbReference type="EMBL" id="KAB8296278.1"/>
    </source>
</evidence>
<accession>A0A5N6K292</accession>
<dbReference type="AlphaFoldDB" id="A0A5N6K292"/>
<organism evidence="1 2">
    <name type="scientific">Monilinia laxa</name>
    <name type="common">Brown rot fungus</name>
    <name type="synonym">Sclerotinia laxa</name>
    <dbReference type="NCBI Taxonomy" id="61186"/>
    <lineage>
        <taxon>Eukaryota</taxon>
        <taxon>Fungi</taxon>
        <taxon>Dikarya</taxon>
        <taxon>Ascomycota</taxon>
        <taxon>Pezizomycotina</taxon>
        <taxon>Leotiomycetes</taxon>
        <taxon>Helotiales</taxon>
        <taxon>Sclerotiniaceae</taxon>
        <taxon>Monilinia</taxon>
    </lineage>
</organism>
<name>A0A5N6K292_MONLA</name>
<reference evidence="1 2" key="1">
    <citation type="submission" date="2019-06" db="EMBL/GenBank/DDBJ databases">
        <title>Genome Sequence of the Brown Rot Fungal Pathogen Monilinia laxa.</title>
        <authorList>
            <person name="De Miccolis Angelini R.M."/>
            <person name="Landi L."/>
            <person name="Abate D."/>
            <person name="Pollastro S."/>
            <person name="Romanazzi G."/>
            <person name="Faretra F."/>
        </authorList>
    </citation>
    <scope>NUCLEOTIDE SEQUENCE [LARGE SCALE GENOMIC DNA]</scope>
    <source>
        <strain evidence="1 2">Mlax316</strain>
    </source>
</reference>
<gene>
    <name evidence="1" type="ORF">EYC80_009051</name>
</gene>
<proteinExistence type="predicted"/>
<dbReference type="Proteomes" id="UP000326757">
    <property type="component" value="Unassembled WGS sequence"/>
</dbReference>